<evidence type="ECO:0000256" key="1">
    <source>
        <dbReference type="ARBA" id="ARBA00001966"/>
    </source>
</evidence>
<reference evidence="14 15" key="1">
    <citation type="submission" date="2023-06" db="EMBL/GenBank/DDBJ databases">
        <title>Antibody response to the Sneathia vaginalis cytopathogenic toxin A during pregnancy.</title>
        <authorList>
            <person name="Mccoy Z.T."/>
            <person name="Serrano M.G."/>
            <person name="Spaine K."/>
            <person name="Edwards D.J."/>
            <person name="Buck G.A."/>
            <person name="Jefferson K."/>
        </authorList>
    </citation>
    <scope>NUCLEOTIDE SEQUENCE [LARGE SCALE GENOMIC DNA]</scope>
    <source>
        <strain evidence="14 15">CCUG 42621</strain>
    </source>
</reference>
<evidence type="ECO:0000256" key="5">
    <source>
        <dbReference type="ARBA" id="ARBA00022432"/>
    </source>
</evidence>
<keyword evidence="6" id="KW-0004">4Fe-4S</keyword>
<accession>A0ABT7HKT6</accession>
<feature type="domain" description="Serine dehydratase-like alpha subunit" evidence="12">
    <location>
        <begin position="140"/>
        <end position="396"/>
    </location>
</feature>
<dbReference type="SUPFAM" id="SSF143548">
    <property type="entry name" value="Serine metabolism enzymes domain"/>
    <property type="match status" value="1"/>
</dbReference>
<comment type="caution">
    <text evidence="14">The sequence shown here is derived from an EMBL/GenBank/DDBJ whole genome shotgun (WGS) entry which is preliminary data.</text>
</comment>
<dbReference type="InterPro" id="IPR029009">
    <property type="entry name" value="ASB_dom_sf"/>
</dbReference>
<evidence type="ECO:0000256" key="2">
    <source>
        <dbReference type="ARBA" id="ARBA00004742"/>
    </source>
</evidence>
<dbReference type="Gene3D" id="3.30.1330.90">
    <property type="entry name" value="D-3-phosphoglycerate dehydrogenase, domain 3"/>
    <property type="match status" value="2"/>
</dbReference>
<dbReference type="GO" id="GO:0003941">
    <property type="term" value="F:L-serine ammonia-lyase activity"/>
    <property type="evidence" value="ECO:0007669"/>
    <property type="project" value="UniProtKB-EC"/>
</dbReference>
<dbReference type="Pfam" id="PF03315">
    <property type="entry name" value="SDH_beta"/>
    <property type="match status" value="1"/>
</dbReference>
<keyword evidence="15" id="KW-1185">Reference proteome</keyword>
<dbReference type="Proteomes" id="UP001225134">
    <property type="component" value="Unassembled WGS sequence"/>
</dbReference>
<name>A0ABT7HKT6_9FUSO</name>
<organism evidence="14 15">
    <name type="scientific">Sneathia sanguinegens</name>
    <dbReference type="NCBI Taxonomy" id="40543"/>
    <lineage>
        <taxon>Bacteria</taxon>
        <taxon>Fusobacteriati</taxon>
        <taxon>Fusobacteriota</taxon>
        <taxon>Fusobacteriia</taxon>
        <taxon>Fusobacteriales</taxon>
        <taxon>Leptotrichiaceae</taxon>
        <taxon>Sneathia</taxon>
    </lineage>
</organism>
<evidence type="ECO:0000256" key="3">
    <source>
        <dbReference type="ARBA" id="ARBA00008636"/>
    </source>
</evidence>
<evidence type="ECO:0000259" key="13">
    <source>
        <dbReference type="Pfam" id="PF03315"/>
    </source>
</evidence>
<gene>
    <name evidence="14" type="ORF">QQA45_04560</name>
</gene>
<evidence type="ECO:0000256" key="4">
    <source>
        <dbReference type="ARBA" id="ARBA00012093"/>
    </source>
</evidence>
<evidence type="ECO:0000313" key="14">
    <source>
        <dbReference type="EMBL" id="MDK9580787.1"/>
    </source>
</evidence>
<keyword evidence="10 14" id="KW-0456">Lyase</keyword>
<dbReference type="PANTHER" id="PTHR30182">
    <property type="entry name" value="L-SERINE DEHYDRATASE"/>
    <property type="match status" value="1"/>
</dbReference>
<comment type="cofactor">
    <cofactor evidence="1">
        <name>[4Fe-4S] cluster</name>
        <dbReference type="ChEBI" id="CHEBI:49883"/>
    </cofactor>
</comment>
<dbReference type="RefSeq" id="WP_277287372.1">
    <property type="nucleotide sequence ID" value="NZ_CAMPUK010000006.1"/>
</dbReference>
<evidence type="ECO:0000256" key="11">
    <source>
        <dbReference type="ARBA" id="ARBA00049406"/>
    </source>
</evidence>
<keyword evidence="9" id="KW-0411">Iron-sulfur</keyword>
<evidence type="ECO:0000256" key="7">
    <source>
        <dbReference type="ARBA" id="ARBA00022723"/>
    </source>
</evidence>
<dbReference type="InterPro" id="IPR051318">
    <property type="entry name" value="Fe-S_L-Ser"/>
</dbReference>
<dbReference type="InterPro" id="IPR005131">
    <property type="entry name" value="Ser_deHydtase_bsu"/>
</dbReference>
<comment type="pathway">
    <text evidence="2">Carbohydrate biosynthesis; gluconeogenesis.</text>
</comment>
<evidence type="ECO:0000256" key="9">
    <source>
        <dbReference type="ARBA" id="ARBA00023014"/>
    </source>
</evidence>
<evidence type="ECO:0000256" key="10">
    <source>
        <dbReference type="ARBA" id="ARBA00023239"/>
    </source>
</evidence>
<feature type="domain" description="Serine dehydratase beta chain" evidence="13">
    <location>
        <begin position="3"/>
        <end position="58"/>
    </location>
</feature>
<evidence type="ECO:0000256" key="8">
    <source>
        <dbReference type="ARBA" id="ARBA00023004"/>
    </source>
</evidence>
<dbReference type="EMBL" id="JASSPP010000006">
    <property type="protein sequence ID" value="MDK9580787.1"/>
    <property type="molecule type" value="Genomic_DNA"/>
</dbReference>
<keyword evidence="8" id="KW-0408">Iron</keyword>
<evidence type="ECO:0000313" key="15">
    <source>
        <dbReference type="Proteomes" id="UP001225134"/>
    </source>
</evidence>
<comment type="catalytic activity">
    <reaction evidence="11">
        <text>L-serine = pyruvate + NH4(+)</text>
        <dbReference type="Rhea" id="RHEA:19169"/>
        <dbReference type="ChEBI" id="CHEBI:15361"/>
        <dbReference type="ChEBI" id="CHEBI:28938"/>
        <dbReference type="ChEBI" id="CHEBI:33384"/>
        <dbReference type="EC" id="4.3.1.17"/>
    </reaction>
</comment>
<dbReference type="EC" id="4.3.1.17" evidence="4"/>
<evidence type="ECO:0000256" key="6">
    <source>
        <dbReference type="ARBA" id="ARBA00022485"/>
    </source>
</evidence>
<dbReference type="InterPro" id="IPR005130">
    <property type="entry name" value="Ser_deHydtase-like_asu"/>
</dbReference>
<protein>
    <recommendedName>
        <fullName evidence="4">L-serine ammonia-lyase</fullName>
        <ecNumber evidence="4">4.3.1.17</ecNumber>
    </recommendedName>
</protein>
<keyword evidence="7" id="KW-0479">Metal-binding</keyword>
<sequence>MESLKEVFKIGCGPSSSHTMGPERAAKKVKEKYPQATSYRVHLCGSLAATGKGHMTDWIIAKTFEPKHTEIIWNPTFIHPYHTNYLKIEALNEKKEQIGCMEFFSIGGGSIRELKNGKVDETTLKEPYNLQNMTDIVKWCKENKRELWEYVDKYEKNIWPYLDEIYDAMFSCIKRGIQKEGLLPAKLRFKRKAKSMYEKVKVAPESMRLTKKLFAYALATTEENASAGQVVTAPTCGACGVVPAVLVSMVEEFNIDRKRAIKGLAIAGLVAAVIKKNATVSGAEGGCQAEIGSACSMAAAMATYFLGGDVSHIEYAAEAGMEHALGMTCDPIGGYVIVPCIERNAIFAVKAFNVANYVMSIEPDHIISFDDVIKTMAETGKDLRAGYRETSTGGLAKYYEKLLKMQRDMDLPAGVPLD</sequence>
<dbReference type="Pfam" id="PF03313">
    <property type="entry name" value="SDH_alpha"/>
    <property type="match status" value="1"/>
</dbReference>
<dbReference type="PANTHER" id="PTHR30182:SF1">
    <property type="entry name" value="L-SERINE DEHYDRATASE 1"/>
    <property type="match status" value="1"/>
</dbReference>
<comment type="similarity">
    <text evidence="3">Belongs to the iron-sulfur dependent L-serine dehydratase family.</text>
</comment>
<keyword evidence="5" id="KW-0312">Gluconeogenesis</keyword>
<evidence type="ECO:0000259" key="12">
    <source>
        <dbReference type="Pfam" id="PF03313"/>
    </source>
</evidence>
<proteinExistence type="inferred from homology"/>